<comment type="caution">
    <text evidence="3">The sequence shown here is derived from an EMBL/GenBank/DDBJ whole genome shotgun (WGS) entry which is preliminary data.</text>
</comment>
<proteinExistence type="predicted"/>
<protein>
    <submittedName>
        <fullName evidence="3">Uncharacterized protein</fullName>
    </submittedName>
</protein>
<gene>
    <name evidence="3" type="ORF">WMY93_012055</name>
</gene>
<evidence type="ECO:0000313" key="3">
    <source>
        <dbReference type="EMBL" id="KAK7916294.1"/>
    </source>
</evidence>
<evidence type="ECO:0000256" key="2">
    <source>
        <dbReference type="SAM" id="MobiDB-lite"/>
    </source>
</evidence>
<feature type="region of interest" description="Disordered" evidence="2">
    <location>
        <begin position="66"/>
        <end position="104"/>
    </location>
</feature>
<organism evidence="3 4">
    <name type="scientific">Mugilogobius chulae</name>
    <name type="common">yellowstripe goby</name>
    <dbReference type="NCBI Taxonomy" id="88201"/>
    <lineage>
        <taxon>Eukaryota</taxon>
        <taxon>Metazoa</taxon>
        <taxon>Chordata</taxon>
        <taxon>Craniata</taxon>
        <taxon>Vertebrata</taxon>
        <taxon>Euteleostomi</taxon>
        <taxon>Actinopterygii</taxon>
        <taxon>Neopterygii</taxon>
        <taxon>Teleostei</taxon>
        <taxon>Neoteleostei</taxon>
        <taxon>Acanthomorphata</taxon>
        <taxon>Gobiaria</taxon>
        <taxon>Gobiiformes</taxon>
        <taxon>Gobioidei</taxon>
        <taxon>Gobiidae</taxon>
        <taxon>Gobionellinae</taxon>
        <taxon>Mugilogobius</taxon>
    </lineage>
</organism>
<feature type="compositionally biased region" description="Basic and acidic residues" evidence="2">
    <location>
        <begin position="224"/>
        <end position="245"/>
    </location>
</feature>
<feature type="compositionally biased region" description="Basic and acidic residues" evidence="2">
    <location>
        <begin position="86"/>
        <end position="104"/>
    </location>
</feature>
<feature type="compositionally biased region" description="Polar residues" evidence="2">
    <location>
        <begin position="76"/>
        <end position="85"/>
    </location>
</feature>
<dbReference type="Proteomes" id="UP001460270">
    <property type="component" value="Unassembled WGS sequence"/>
</dbReference>
<feature type="region of interest" description="Disordered" evidence="2">
    <location>
        <begin position="210"/>
        <end position="247"/>
    </location>
</feature>
<sequence>MVNVDPEPHGPVFTQETQRSPSKKKKTYRVTDSRGYMPLPRHPATSTLTMDNDQEYEDGYQHMRTKTKSMREDTNIMRTNTNSMRTDTKSVTRDTKSVGKIPRSEDRYHQYEGGYQEYEDGYQEYEGRYQHYEGRYQKYEDRYQQYEDGYLQSEDRYQESNRRRSKMGEIIAPDIVEKIHSAQKRTKPESDLKPESFIRKTTTHKRLVEKETKEKMVEQGQSRTPDRTGDCTPAHDRRHFPEEKKKEKKKNCFQRAFSWLRRLCRCRVDVWP</sequence>
<evidence type="ECO:0000256" key="1">
    <source>
        <dbReference type="SAM" id="Coils"/>
    </source>
</evidence>
<dbReference type="EMBL" id="JBBPFD010000008">
    <property type="protein sequence ID" value="KAK7916294.1"/>
    <property type="molecule type" value="Genomic_DNA"/>
</dbReference>
<accession>A0AAW0P821</accession>
<name>A0AAW0P821_9GOBI</name>
<reference evidence="4" key="1">
    <citation type="submission" date="2024-04" db="EMBL/GenBank/DDBJ databases">
        <title>Salinicola lusitanus LLJ914,a marine bacterium isolated from the Okinawa Trough.</title>
        <authorList>
            <person name="Li J."/>
        </authorList>
    </citation>
    <scope>NUCLEOTIDE SEQUENCE [LARGE SCALE GENOMIC DNA]</scope>
</reference>
<feature type="region of interest" description="Disordered" evidence="2">
    <location>
        <begin position="1"/>
        <end position="53"/>
    </location>
</feature>
<feature type="coiled-coil region" evidence="1">
    <location>
        <begin position="115"/>
        <end position="156"/>
    </location>
</feature>
<evidence type="ECO:0000313" key="4">
    <source>
        <dbReference type="Proteomes" id="UP001460270"/>
    </source>
</evidence>
<keyword evidence="4" id="KW-1185">Reference proteome</keyword>
<keyword evidence="1" id="KW-0175">Coiled coil</keyword>
<dbReference type="AlphaFoldDB" id="A0AAW0P821"/>